<accession>A0ACC5YWQ3</accession>
<evidence type="ECO:0000313" key="1">
    <source>
        <dbReference type="EMBL" id="MCJ8739865.1"/>
    </source>
</evidence>
<reference evidence="1" key="1">
    <citation type="submission" date="2020-02" db="EMBL/GenBank/DDBJ databases">
        <title>Genome sequencing of the panga catfish, Pangasius djambal.</title>
        <authorList>
            <person name="Wen M."/>
            <person name="Zahm M."/>
            <person name="Roques C."/>
            <person name="Cabau C."/>
            <person name="Klopp C."/>
            <person name="Donnadieu C."/>
            <person name="Jouanno E."/>
            <person name="Avarre J.-C."/>
            <person name="Campet M."/>
            <person name="Ha T."/>
            <person name="Dugue R."/>
            <person name="Lampietro C."/>
            <person name="Louis A."/>
            <person name="Herpin A."/>
            <person name="Echchiki A."/>
            <person name="Berthelot C."/>
            <person name="Parey E."/>
            <person name="Roest-Crollius H."/>
            <person name="Braasch I."/>
            <person name="Postlethwait J.H."/>
            <person name="Bobe J."/>
            <person name="Montfort J."/>
            <person name="Bouchez O."/>
            <person name="Begum T."/>
            <person name="Schartl M."/>
            <person name="Gustiano R."/>
            <person name="Guiguen Y."/>
        </authorList>
    </citation>
    <scope>NUCLEOTIDE SEQUENCE</scope>
    <source>
        <strain evidence="1">Pdj_M5554</strain>
    </source>
</reference>
<sequence>MRIWEVLHHQSTFRERCFAERRLFDPRSLLAELSQPFLAVPPSSGRDGPIHTGALSELHDRADHSSAHVVARQILSGGMNFSAWDESMWKSWPP</sequence>
<comment type="caution">
    <text evidence="1">The sequence shown here is derived from an EMBL/GenBank/DDBJ whole genome shotgun (WGS) entry which is preliminary data.</text>
</comment>
<protein>
    <submittedName>
        <fullName evidence="1">Uncharacterized protein</fullName>
    </submittedName>
</protein>
<evidence type="ECO:0000313" key="2">
    <source>
        <dbReference type="Proteomes" id="UP000830395"/>
    </source>
</evidence>
<dbReference type="EMBL" id="CM040988">
    <property type="protein sequence ID" value="MCJ8739865.1"/>
    <property type="molecule type" value="Genomic_DNA"/>
</dbReference>
<name>A0ACC5YWQ3_9TELE</name>
<keyword evidence="2" id="KW-1185">Reference proteome</keyword>
<gene>
    <name evidence="1" type="ORF">PDJAM_G00052320</name>
</gene>
<organism evidence="1 2">
    <name type="scientific">Pangasius djambal</name>
    <dbReference type="NCBI Taxonomy" id="1691987"/>
    <lineage>
        <taxon>Eukaryota</taxon>
        <taxon>Metazoa</taxon>
        <taxon>Chordata</taxon>
        <taxon>Craniata</taxon>
        <taxon>Vertebrata</taxon>
        <taxon>Euteleostomi</taxon>
        <taxon>Actinopterygii</taxon>
        <taxon>Neopterygii</taxon>
        <taxon>Teleostei</taxon>
        <taxon>Ostariophysi</taxon>
        <taxon>Siluriformes</taxon>
        <taxon>Pangasiidae</taxon>
        <taxon>Pangasius</taxon>
    </lineage>
</organism>
<dbReference type="Proteomes" id="UP000830395">
    <property type="component" value="Chromosome 14"/>
</dbReference>
<proteinExistence type="predicted"/>